<dbReference type="Pfam" id="PF00407">
    <property type="entry name" value="Bet_v_1"/>
    <property type="match status" value="1"/>
</dbReference>
<dbReference type="GO" id="GO:0006952">
    <property type="term" value="P:defense response"/>
    <property type="evidence" value="ECO:0007669"/>
    <property type="project" value="InterPro"/>
</dbReference>
<dbReference type="KEGG" id="rcu:8281917"/>
<dbReference type="SUPFAM" id="SSF55961">
    <property type="entry name" value="Bet v1-like"/>
    <property type="match status" value="1"/>
</dbReference>
<protein>
    <recommendedName>
        <fullName evidence="1">Bet v I/Major latex protein domain-containing protein</fullName>
    </recommendedName>
</protein>
<dbReference type="InterPro" id="IPR000916">
    <property type="entry name" value="Bet_v_I/MLP"/>
</dbReference>
<dbReference type="STRING" id="3988.B9SZH9"/>
<dbReference type="EMBL" id="EQ974277">
    <property type="protein sequence ID" value="EEF30982.1"/>
    <property type="molecule type" value="Genomic_DNA"/>
</dbReference>
<dbReference type="OrthoDB" id="838038at2759"/>
<dbReference type="SMART" id="SM01037">
    <property type="entry name" value="Bet_v_1"/>
    <property type="match status" value="1"/>
</dbReference>
<dbReference type="InterPro" id="IPR051761">
    <property type="entry name" value="MLP-like_ligand-binding"/>
</dbReference>
<dbReference type="Gene3D" id="3.30.530.20">
    <property type="match status" value="1"/>
</dbReference>
<reference evidence="3" key="1">
    <citation type="journal article" date="2010" name="Nat. Biotechnol.">
        <title>Draft genome sequence of the oilseed species Ricinus communis.</title>
        <authorList>
            <person name="Chan A.P."/>
            <person name="Crabtree J."/>
            <person name="Zhao Q."/>
            <person name="Lorenzi H."/>
            <person name="Orvis J."/>
            <person name="Puiu D."/>
            <person name="Melake-Berhan A."/>
            <person name="Jones K.M."/>
            <person name="Redman J."/>
            <person name="Chen G."/>
            <person name="Cahoon E.B."/>
            <person name="Gedil M."/>
            <person name="Stanke M."/>
            <person name="Haas B.J."/>
            <person name="Wortman J.R."/>
            <person name="Fraser-Liggett C.M."/>
            <person name="Ravel J."/>
            <person name="Rabinowicz P.D."/>
        </authorList>
    </citation>
    <scope>NUCLEOTIDE SEQUENCE [LARGE SCALE GENOMIC DNA]</scope>
    <source>
        <strain evidence="3">cv. Hale</strain>
    </source>
</reference>
<dbReference type="Proteomes" id="UP000008311">
    <property type="component" value="Unassembled WGS sequence"/>
</dbReference>
<name>B9SZH9_RICCO</name>
<sequence length="155" mass="17181">MACSSFSGMSSNGGVQVKIKSSAEKFWQAIVNSTKLFPIAIPSLYTAISPSNSDGTVRVITYGEGSPQIKQSEQQITGKYWPTFSYTILGGDILKYYASFCGEITITTVDDETWVKWTWNGVFPKPNNPTDIEVDLQELAVKTLGKLDEYLLRAY</sequence>
<evidence type="ECO:0000313" key="2">
    <source>
        <dbReference type="EMBL" id="EEF30982.1"/>
    </source>
</evidence>
<dbReference type="PANTHER" id="PTHR31907">
    <property type="entry name" value="MLP-LIKE PROTEIN 423"/>
    <property type="match status" value="1"/>
</dbReference>
<keyword evidence="3" id="KW-1185">Reference proteome</keyword>
<proteinExistence type="predicted"/>
<gene>
    <name evidence="2" type="ORF">RCOM_0393620</name>
</gene>
<evidence type="ECO:0000313" key="3">
    <source>
        <dbReference type="Proteomes" id="UP000008311"/>
    </source>
</evidence>
<dbReference type="InterPro" id="IPR023393">
    <property type="entry name" value="START-like_dom_sf"/>
</dbReference>
<dbReference type="InParanoid" id="B9SZH9"/>
<organism evidence="2 3">
    <name type="scientific">Ricinus communis</name>
    <name type="common">Castor bean</name>
    <dbReference type="NCBI Taxonomy" id="3988"/>
    <lineage>
        <taxon>Eukaryota</taxon>
        <taxon>Viridiplantae</taxon>
        <taxon>Streptophyta</taxon>
        <taxon>Embryophyta</taxon>
        <taxon>Tracheophyta</taxon>
        <taxon>Spermatophyta</taxon>
        <taxon>Magnoliopsida</taxon>
        <taxon>eudicotyledons</taxon>
        <taxon>Gunneridae</taxon>
        <taxon>Pentapetalae</taxon>
        <taxon>rosids</taxon>
        <taxon>fabids</taxon>
        <taxon>Malpighiales</taxon>
        <taxon>Euphorbiaceae</taxon>
        <taxon>Acalyphoideae</taxon>
        <taxon>Acalypheae</taxon>
        <taxon>Ricinus</taxon>
    </lineage>
</organism>
<accession>B9SZH9</accession>
<dbReference type="AlphaFoldDB" id="B9SZH9"/>
<evidence type="ECO:0000259" key="1">
    <source>
        <dbReference type="SMART" id="SM01037"/>
    </source>
</evidence>
<feature type="domain" description="Bet v I/Major latex protein" evidence="1">
    <location>
        <begin position="8"/>
        <end position="154"/>
    </location>
</feature>